<organism evidence="1 2">
    <name type="scientific">Elysia crispata</name>
    <name type="common">lettuce slug</name>
    <dbReference type="NCBI Taxonomy" id="231223"/>
    <lineage>
        <taxon>Eukaryota</taxon>
        <taxon>Metazoa</taxon>
        <taxon>Spiralia</taxon>
        <taxon>Lophotrochozoa</taxon>
        <taxon>Mollusca</taxon>
        <taxon>Gastropoda</taxon>
        <taxon>Heterobranchia</taxon>
        <taxon>Euthyneura</taxon>
        <taxon>Panpulmonata</taxon>
        <taxon>Sacoglossa</taxon>
        <taxon>Placobranchoidea</taxon>
        <taxon>Plakobranchidae</taxon>
        <taxon>Elysia</taxon>
    </lineage>
</organism>
<dbReference type="AlphaFoldDB" id="A0AAE1DQC2"/>
<evidence type="ECO:0000313" key="2">
    <source>
        <dbReference type="Proteomes" id="UP001283361"/>
    </source>
</evidence>
<reference evidence="1" key="1">
    <citation type="journal article" date="2023" name="G3 (Bethesda)">
        <title>A reference genome for the long-term kleptoplast-retaining sea slug Elysia crispata morphotype clarki.</title>
        <authorList>
            <person name="Eastman K.E."/>
            <person name="Pendleton A.L."/>
            <person name="Shaikh M.A."/>
            <person name="Suttiyut T."/>
            <person name="Ogas R."/>
            <person name="Tomko P."/>
            <person name="Gavelis G."/>
            <person name="Widhalm J.R."/>
            <person name="Wisecaver J.H."/>
        </authorList>
    </citation>
    <scope>NUCLEOTIDE SEQUENCE</scope>
    <source>
        <strain evidence="1">ECLA1</strain>
    </source>
</reference>
<comment type="caution">
    <text evidence="1">The sequence shown here is derived from an EMBL/GenBank/DDBJ whole genome shotgun (WGS) entry which is preliminary data.</text>
</comment>
<dbReference type="EMBL" id="JAWDGP010002977">
    <property type="protein sequence ID" value="KAK3778335.1"/>
    <property type="molecule type" value="Genomic_DNA"/>
</dbReference>
<sequence length="87" mass="10390">MAITNRWRRRQVVKLFLLDREKLREVNMSYSAKTRPEQLTRWEVDFPCDQKVFLVTTECHMRPESVPTPKSVPCDQKMSHVTRKCPV</sequence>
<gene>
    <name evidence="1" type="ORF">RRG08_016799</name>
</gene>
<accession>A0AAE1DQC2</accession>
<proteinExistence type="predicted"/>
<protein>
    <submittedName>
        <fullName evidence="1">Uncharacterized protein</fullName>
    </submittedName>
</protein>
<dbReference type="Proteomes" id="UP001283361">
    <property type="component" value="Unassembled WGS sequence"/>
</dbReference>
<name>A0AAE1DQC2_9GAST</name>
<evidence type="ECO:0000313" key="1">
    <source>
        <dbReference type="EMBL" id="KAK3778335.1"/>
    </source>
</evidence>
<keyword evidence="2" id="KW-1185">Reference proteome</keyword>